<comment type="caution">
    <text evidence="2">The sequence shown here is derived from an EMBL/GenBank/DDBJ whole genome shotgun (WGS) entry which is preliminary data.</text>
</comment>
<protein>
    <submittedName>
        <fullName evidence="2">Uncharacterized protein</fullName>
    </submittedName>
</protein>
<evidence type="ECO:0000313" key="2">
    <source>
        <dbReference type="EMBL" id="NVI48018.1"/>
    </source>
</evidence>
<evidence type="ECO:0000256" key="1">
    <source>
        <dbReference type="SAM" id="Phobius"/>
    </source>
</evidence>
<gene>
    <name evidence="2" type="ORF">HAP48_034705</name>
</gene>
<keyword evidence="1" id="KW-1133">Transmembrane helix</keyword>
<sequence>MSNPMTPSQPLNFRRIAAVLAAAGTLFWLYTFYAIAHVAPGDGTGFQWLAVIPLGMIFGLFFLPVWLLVAIGRLPRFTAALGAGGLIAFAVIWAQLLQEFPKPSSIETQLY</sequence>
<dbReference type="EMBL" id="JAAOLE020000001">
    <property type="protein sequence ID" value="NVI48018.1"/>
    <property type="molecule type" value="Genomic_DNA"/>
</dbReference>
<feature type="transmembrane region" description="Helical" evidence="1">
    <location>
        <begin position="48"/>
        <end position="70"/>
    </location>
</feature>
<name>A0A973W5K8_9BRAD</name>
<organism evidence="2">
    <name type="scientific">Bradyrhizobium septentrionale</name>
    <dbReference type="NCBI Taxonomy" id="1404411"/>
    <lineage>
        <taxon>Bacteria</taxon>
        <taxon>Pseudomonadati</taxon>
        <taxon>Pseudomonadota</taxon>
        <taxon>Alphaproteobacteria</taxon>
        <taxon>Hyphomicrobiales</taxon>
        <taxon>Nitrobacteraceae</taxon>
        <taxon>Bradyrhizobium</taxon>
    </lineage>
</organism>
<feature type="transmembrane region" description="Helical" evidence="1">
    <location>
        <begin position="77"/>
        <end position="96"/>
    </location>
</feature>
<feature type="transmembrane region" description="Helical" evidence="1">
    <location>
        <begin position="16"/>
        <end position="36"/>
    </location>
</feature>
<keyword evidence="1" id="KW-0472">Membrane</keyword>
<keyword evidence="1" id="KW-0812">Transmembrane</keyword>
<accession>A0A973W5K8</accession>
<reference evidence="2" key="1">
    <citation type="submission" date="2020-06" db="EMBL/GenBank/DDBJ databases">
        <title>Whole Genome Sequence of Bradyrhizobium sp. Strain 1S1.</title>
        <authorList>
            <person name="Bromfield E.S.P."/>
            <person name="Cloutier S."/>
        </authorList>
    </citation>
    <scope>NUCLEOTIDE SEQUENCE [LARGE SCALE GENOMIC DNA]</scope>
    <source>
        <strain evidence="2">1S1</strain>
    </source>
</reference>
<proteinExistence type="predicted"/>
<dbReference type="AlphaFoldDB" id="A0A973W5K8"/>